<evidence type="ECO:0000256" key="6">
    <source>
        <dbReference type="ARBA" id="ARBA00037966"/>
    </source>
</evidence>
<feature type="compositionally biased region" description="Basic residues" evidence="8">
    <location>
        <begin position="133"/>
        <end position="147"/>
    </location>
</feature>
<evidence type="ECO:0000256" key="2">
    <source>
        <dbReference type="ARBA" id="ARBA00022679"/>
    </source>
</evidence>
<sequence length="763" mass="89072">MVMPRISRRVNSSSYEPPKSISRSRSRSTRRKRRHEEGDEYNSSYSNERCNRSRLHDQGTSAERRYKRSHRRSPGSTNHQRRRLRRHPSPGSGDEKMHHRHHRHKERSHSKEHTLRRRPVPPWHHTDGAVVRQHSRNRSSRTTHRVRPPQPPAAVLVDAHWWPVNPVIRLMFPPDMNGHAPSEKRRTRYARSSTVSVTQMLSDSCSSLINRITGRSRGPSECIRKPELKPVETSRNHNIPSSSSSSSYLPSPFHSSGYSVRNEDRYLSALDAHRYRRQQRPLTKSATTVLLSEKAYPFVHQTPREKTPYRRHKPNVLLSIRPLKRSPTTITATIHTPEPVVQPVDPMITEREARRKEIQTLIMKYSALDNDEENDDTPSVLTKCQQKYSSILTSSVSSGQRARSPVIVDDEEGHLIYKNGDNLADRYQIIQTLGEGTFGKVVSAKCLKNRDEIAAVKIIKNVEKYREAARLEINALEKLNTKDPESKNLCVRMIDNFEFGGHVCIGFELLGLSVFDFLKENNYQPYTVDQVRHISYQLCYAVRFLHRNKLTHTDLKPENILFVKSEYDTQYNQKKKRAYKMIKDTEVRLIDFGSATFDDEHHSTVVSTRHYRAPEVILELGWAQPCDVWSIGCIIFELYLGITLFQTHDNREHLAMMERILGSIPYKMARRSKTKYFYHSKLDWDQSSSAGRYVRENCKPLKRYMSSEEEDHKLLFDLISQLLKYEPSQRMTMEEALDHQFFYKLPAHQRLHDKEERSHSLSR</sequence>
<dbReference type="SMART" id="SM00220">
    <property type="entry name" value="S_TKc"/>
    <property type="match status" value="1"/>
</dbReference>
<dbReference type="InterPro" id="IPR051175">
    <property type="entry name" value="CLK_kinases"/>
</dbReference>
<dbReference type="PROSITE" id="PS00107">
    <property type="entry name" value="PROTEIN_KINASE_ATP"/>
    <property type="match status" value="1"/>
</dbReference>
<feature type="compositionally biased region" description="Basic residues" evidence="8">
    <location>
        <begin position="22"/>
        <end position="34"/>
    </location>
</feature>
<evidence type="ECO:0000256" key="1">
    <source>
        <dbReference type="ARBA" id="ARBA00022527"/>
    </source>
</evidence>
<reference evidence="10 11" key="1">
    <citation type="submission" date="2019-08" db="EMBL/GenBank/DDBJ databases">
        <title>Whole genome of Aphis craccivora.</title>
        <authorList>
            <person name="Voronova N.V."/>
            <person name="Shulinski R.S."/>
            <person name="Bandarenka Y.V."/>
            <person name="Zhorov D.G."/>
            <person name="Warner D."/>
        </authorList>
    </citation>
    <scope>NUCLEOTIDE SEQUENCE [LARGE SCALE GENOMIC DNA]</scope>
    <source>
        <strain evidence="10">180601</strain>
        <tissue evidence="10">Whole Body</tissue>
    </source>
</reference>
<accession>A0A6G0YLS3</accession>
<dbReference type="GO" id="GO:0004674">
    <property type="term" value="F:protein serine/threonine kinase activity"/>
    <property type="evidence" value="ECO:0007669"/>
    <property type="project" value="UniProtKB-KW"/>
</dbReference>
<dbReference type="GO" id="GO:0005524">
    <property type="term" value="F:ATP binding"/>
    <property type="evidence" value="ECO:0007669"/>
    <property type="project" value="UniProtKB-UniRule"/>
</dbReference>
<evidence type="ECO:0000256" key="5">
    <source>
        <dbReference type="ARBA" id="ARBA00022840"/>
    </source>
</evidence>
<feature type="compositionally biased region" description="Basic and acidic residues" evidence="8">
    <location>
        <begin position="222"/>
        <end position="235"/>
    </location>
</feature>
<evidence type="ECO:0000313" key="10">
    <source>
        <dbReference type="EMBL" id="KAF0758057.1"/>
    </source>
</evidence>
<comment type="similarity">
    <text evidence="6">Belongs to the protein kinase superfamily. CMGC Ser/Thr protein kinase family. Lammer subfamily.</text>
</comment>
<evidence type="ECO:0000259" key="9">
    <source>
        <dbReference type="PROSITE" id="PS50011"/>
    </source>
</evidence>
<evidence type="ECO:0000256" key="7">
    <source>
        <dbReference type="PROSITE-ProRule" id="PRU10141"/>
    </source>
</evidence>
<evidence type="ECO:0000256" key="3">
    <source>
        <dbReference type="ARBA" id="ARBA00022741"/>
    </source>
</evidence>
<dbReference type="Gene3D" id="3.30.200.20">
    <property type="entry name" value="Phosphorylase Kinase, domain 1"/>
    <property type="match status" value="1"/>
</dbReference>
<evidence type="ECO:0000256" key="8">
    <source>
        <dbReference type="SAM" id="MobiDB-lite"/>
    </source>
</evidence>
<dbReference type="InterPro" id="IPR017441">
    <property type="entry name" value="Protein_kinase_ATP_BS"/>
</dbReference>
<keyword evidence="3 7" id="KW-0547">Nucleotide-binding</keyword>
<keyword evidence="1" id="KW-0723">Serine/threonine-protein kinase</keyword>
<dbReference type="GO" id="GO:0005634">
    <property type="term" value="C:nucleus"/>
    <property type="evidence" value="ECO:0007669"/>
    <property type="project" value="TreeGrafter"/>
</dbReference>
<keyword evidence="11" id="KW-1185">Reference proteome</keyword>
<keyword evidence="5 7" id="KW-0067">ATP-binding</keyword>
<evidence type="ECO:0000313" key="11">
    <source>
        <dbReference type="Proteomes" id="UP000478052"/>
    </source>
</evidence>
<dbReference type="OrthoDB" id="283111at2759"/>
<dbReference type="PROSITE" id="PS50011">
    <property type="entry name" value="PROTEIN_KINASE_DOM"/>
    <property type="match status" value="1"/>
</dbReference>
<dbReference type="EMBL" id="VUJU01003389">
    <property type="protein sequence ID" value="KAF0758057.1"/>
    <property type="molecule type" value="Genomic_DNA"/>
</dbReference>
<name>A0A6G0YLS3_APHCR</name>
<dbReference type="Gene3D" id="1.10.510.10">
    <property type="entry name" value="Transferase(Phosphotransferase) domain 1"/>
    <property type="match status" value="1"/>
</dbReference>
<proteinExistence type="inferred from homology"/>
<gene>
    <name evidence="10" type="ORF">FWK35_00015947</name>
</gene>
<feature type="compositionally biased region" description="Basic residues" evidence="8">
    <location>
        <begin position="65"/>
        <end position="88"/>
    </location>
</feature>
<dbReference type="CDD" id="cd14134">
    <property type="entry name" value="PKc_CLK"/>
    <property type="match status" value="1"/>
</dbReference>
<keyword evidence="2" id="KW-0808">Transferase</keyword>
<dbReference type="Proteomes" id="UP000478052">
    <property type="component" value="Unassembled WGS sequence"/>
</dbReference>
<dbReference type="GO" id="GO:0043484">
    <property type="term" value="P:regulation of RNA splicing"/>
    <property type="evidence" value="ECO:0007669"/>
    <property type="project" value="TreeGrafter"/>
</dbReference>
<feature type="domain" description="Protein kinase" evidence="9">
    <location>
        <begin position="427"/>
        <end position="742"/>
    </location>
</feature>
<organism evidence="10 11">
    <name type="scientific">Aphis craccivora</name>
    <name type="common">Cowpea aphid</name>
    <dbReference type="NCBI Taxonomy" id="307492"/>
    <lineage>
        <taxon>Eukaryota</taxon>
        <taxon>Metazoa</taxon>
        <taxon>Ecdysozoa</taxon>
        <taxon>Arthropoda</taxon>
        <taxon>Hexapoda</taxon>
        <taxon>Insecta</taxon>
        <taxon>Pterygota</taxon>
        <taxon>Neoptera</taxon>
        <taxon>Paraneoptera</taxon>
        <taxon>Hemiptera</taxon>
        <taxon>Sternorrhyncha</taxon>
        <taxon>Aphidomorpha</taxon>
        <taxon>Aphidoidea</taxon>
        <taxon>Aphididae</taxon>
        <taxon>Aphidini</taxon>
        <taxon>Aphis</taxon>
        <taxon>Aphis</taxon>
    </lineage>
</organism>
<dbReference type="InterPro" id="IPR000719">
    <property type="entry name" value="Prot_kinase_dom"/>
</dbReference>
<comment type="caution">
    <text evidence="10">The sequence shown here is derived from an EMBL/GenBank/DDBJ whole genome shotgun (WGS) entry which is preliminary data.</text>
</comment>
<keyword evidence="4 10" id="KW-0418">Kinase</keyword>
<feature type="compositionally biased region" description="Low complexity" evidence="8">
    <location>
        <begin position="240"/>
        <end position="256"/>
    </location>
</feature>
<dbReference type="SUPFAM" id="SSF56112">
    <property type="entry name" value="Protein kinase-like (PK-like)"/>
    <property type="match status" value="1"/>
</dbReference>
<dbReference type="PROSITE" id="PS00108">
    <property type="entry name" value="PROTEIN_KINASE_ST"/>
    <property type="match status" value="1"/>
</dbReference>
<evidence type="ECO:0000256" key="4">
    <source>
        <dbReference type="ARBA" id="ARBA00022777"/>
    </source>
</evidence>
<dbReference type="PANTHER" id="PTHR45646:SF11">
    <property type="entry name" value="SERINE_THREONINE-PROTEIN KINASE DOA"/>
    <property type="match status" value="1"/>
</dbReference>
<feature type="region of interest" description="Disordered" evidence="8">
    <location>
        <begin position="212"/>
        <end position="256"/>
    </location>
</feature>
<dbReference type="PANTHER" id="PTHR45646">
    <property type="entry name" value="SERINE/THREONINE-PROTEIN KINASE DOA-RELATED"/>
    <property type="match status" value="1"/>
</dbReference>
<feature type="region of interest" description="Disordered" evidence="8">
    <location>
        <begin position="1"/>
        <end position="151"/>
    </location>
</feature>
<feature type="compositionally biased region" description="Basic residues" evidence="8">
    <location>
        <begin position="98"/>
        <end position="119"/>
    </location>
</feature>
<dbReference type="Pfam" id="PF00069">
    <property type="entry name" value="Pkinase"/>
    <property type="match status" value="1"/>
</dbReference>
<dbReference type="InterPro" id="IPR008271">
    <property type="entry name" value="Ser/Thr_kinase_AS"/>
</dbReference>
<dbReference type="FunFam" id="1.10.510.10:FF:000145">
    <property type="entry name" value="Dual specificity protein kinase CLK2"/>
    <property type="match status" value="1"/>
</dbReference>
<protein>
    <submittedName>
        <fullName evidence="10">Dual specificity protein kinase CLK2-like isoform X1</fullName>
    </submittedName>
</protein>
<dbReference type="InterPro" id="IPR011009">
    <property type="entry name" value="Kinase-like_dom_sf"/>
</dbReference>
<dbReference type="AlphaFoldDB" id="A0A6G0YLS3"/>
<feature type="binding site" evidence="7">
    <location>
        <position position="457"/>
    </location>
    <ligand>
        <name>ATP</name>
        <dbReference type="ChEBI" id="CHEBI:30616"/>
    </ligand>
</feature>